<dbReference type="RefSeq" id="WP_167110477.1">
    <property type="nucleotide sequence ID" value="NZ_JAAQTO010000004.1"/>
</dbReference>
<gene>
    <name evidence="3" type="ORF">HBJ55_01910</name>
</gene>
<keyword evidence="1" id="KW-1133">Transmembrane helix</keyword>
<keyword evidence="1" id="KW-0472">Membrane</keyword>
<keyword evidence="1" id="KW-0812">Transmembrane</keyword>
<reference evidence="3 4" key="1">
    <citation type="submission" date="2020-03" db="EMBL/GenBank/DDBJ databases">
        <title>Identification of Halomonas strains.</title>
        <authorList>
            <person name="Xiao Z."/>
            <person name="Dong F."/>
            <person name="Wang Z."/>
            <person name="Zhao J.-Y."/>
        </authorList>
    </citation>
    <scope>NUCLEOTIDE SEQUENCE [LARGE SCALE GENOMIC DNA]</scope>
    <source>
        <strain evidence="3 4">DX6</strain>
    </source>
</reference>
<proteinExistence type="predicted"/>
<comment type="caution">
    <text evidence="3">The sequence shown here is derived from an EMBL/GenBank/DDBJ whole genome shotgun (WGS) entry which is preliminary data.</text>
</comment>
<evidence type="ECO:0000259" key="2">
    <source>
        <dbReference type="Pfam" id="PF23981"/>
    </source>
</evidence>
<protein>
    <recommendedName>
        <fullName evidence="2">DUF7305 domain-containing protein</fullName>
    </recommendedName>
</protein>
<keyword evidence="4" id="KW-1185">Reference proteome</keyword>
<accession>A0ABX0PPF7</accession>
<organism evidence="3 4">
    <name type="scientific">Billgrantia bachuensis</name>
    <dbReference type="NCBI Taxonomy" id="2717286"/>
    <lineage>
        <taxon>Bacteria</taxon>
        <taxon>Pseudomonadati</taxon>
        <taxon>Pseudomonadota</taxon>
        <taxon>Gammaproteobacteria</taxon>
        <taxon>Oceanospirillales</taxon>
        <taxon>Halomonadaceae</taxon>
        <taxon>Billgrantia</taxon>
    </lineage>
</organism>
<dbReference type="EMBL" id="JAAQTO010000004">
    <property type="protein sequence ID" value="NIC04183.1"/>
    <property type="molecule type" value="Genomic_DNA"/>
</dbReference>
<feature type="transmembrane region" description="Helical" evidence="1">
    <location>
        <begin position="12"/>
        <end position="31"/>
    </location>
</feature>
<dbReference type="InterPro" id="IPR055729">
    <property type="entry name" value="DUF7305"/>
</dbReference>
<name>A0ABX0PPF7_9GAMM</name>
<feature type="domain" description="DUF7305" evidence="2">
    <location>
        <begin position="447"/>
        <end position="574"/>
    </location>
</feature>
<evidence type="ECO:0000256" key="1">
    <source>
        <dbReference type="SAM" id="Phobius"/>
    </source>
</evidence>
<evidence type="ECO:0000313" key="3">
    <source>
        <dbReference type="EMBL" id="NIC04183.1"/>
    </source>
</evidence>
<dbReference type="Proteomes" id="UP001318321">
    <property type="component" value="Unassembled WGS sequence"/>
</dbReference>
<dbReference type="Pfam" id="PF23981">
    <property type="entry name" value="DUF7305"/>
    <property type="match status" value="1"/>
</dbReference>
<evidence type="ECO:0000313" key="4">
    <source>
        <dbReference type="Proteomes" id="UP001318321"/>
    </source>
</evidence>
<sequence length="596" mass="60421">MAGTQQQQQGAALVVVLSMLSISLMLGLSGISGSLVNERLAGNYRASVMAQNEAEAGLYAFNGELRSAIDALNTGQPPNPPVFNANPTTFVADLRSAAVQARNAATPEQAQAALNGALPGTWSAEGSISTNGRYRWRLMPALPEDDVLLAGQAGIRIESEGYFGNAADEAIRTATALVAIPMPPPPGSRGLMSCEGVQVKGSGIIDSYDSREGAYGGSNAQRSNVVVGTQTEGAEVRVTGASPIYGEVAASGTFSTNGSGAVHGNVKANDTISISGGGSNIYGNVTGLGDVAITSSGTVHGDVQAAGTLTLGNWSSRIEGDALVSAVNSVRTAADQVGGVLDADSGGPQGLTPVFSVSSPEECDVPVQVGWYAEYLAQVATSSGELDMKGAGRNIVLDASGLHDPSGKVSDIGTPQQYQGKSIVRFDSLKLAGSANFHIGSAGNPVDMVMVVTGNIDIGGGGSFRIAEGSSLTIVTAGEFKLASAIEVGDGKPTRVDMNGNVSPILSVISVHDDTSHGGSGVFLGGASNFYGQIIAPHSHVEVAGSGQFYGEVVGRSIEVKGAGGFHYDEAFDDTEGGVGGGGPTAMPRIEGIWVG</sequence>